<sequence length="143" mass="15692">MKISRKYFLGLGSGLIISSLIIFIMLGSGTWLSADEMEKFKAEYVSLQQENNSANNSQQKSSNEIDPSLTQKIQFTVPSGAGAGKIADLLVQQGIITDKKAFLDAVDQLDMADKFQTGTFTLSKDQSELEIINILIKSPDKKI</sequence>
<dbReference type="RefSeq" id="WP_089611713.1">
    <property type="nucleotide sequence ID" value="NZ_CP022121.1"/>
</dbReference>
<evidence type="ECO:0000313" key="3">
    <source>
        <dbReference type="Proteomes" id="UP001524944"/>
    </source>
</evidence>
<reference evidence="2 3" key="1">
    <citation type="submission" date="2022-08" db="EMBL/GenBank/DDBJ databases">
        <title>Proteogenomics of the novel Dehalobacterium formicoaceticum strain EZ94 highlights a key role of methyltransferases during anaerobic dichloromethane degradation.</title>
        <authorList>
            <person name="Wasmund K."/>
        </authorList>
    </citation>
    <scope>NUCLEOTIDE SEQUENCE [LARGE SCALE GENOMIC DNA]</scope>
    <source>
        <strain evidence="2 3">EZ94</strain>
    </source>
</reference>
<keyword evidence="1" id="KW-1133">Transmembrane helix</keyword>
<proteinExistence type="predicted"/>
<feature type="transmembrane region" description="Helical" evidence="1">
    <location>
        <begin position="7"/>
        <end position="32"/>
    </location>
</feature>
<dbReference type="Gene3D" id="3.30.1490.480">
    <property type="entry name" value="Endolytic murein transglycosylase"/>
    <property type="match status" value="1"/>
</dbReference>
<keyword evidence="1" id="KW-0812">Transmembrane</keyword>
<comment type="caution">
    <text evidence="2">The sequence shown here is derived from an EMBL/GenBank/DDBJ whole genome shotgun (WGS) entry which is preliminary data.</text>
</comment>
<gene>
    <name evidence="2" type="ORF">NVS47_12215</name>
</gene>
<dbReference type="Proteomes" id="UP001524944">
    <property type="component" value="Unassembled WGS sequence"/>
</dbReference>
<protein>
    <submittedName>
        <fullName evidence="2">Endolytic transglycosylase MltG</fullName>
    </submittedName>
</protein>
<organism evidence="2 3">
    <name type="scientific">Dehalobacterium formicoaceticum</name>
    <dbReference type="NCBI Taxonomy" id="51515"/>
    <lineage>
        <taxon>Bacteria</taxon>
        <taxon>Bacillati</taxon>
        <taxon>Bacillota</taxon>
        <taxon>Clostridia</taxon>
        <taxon>Eubacteriales</taxon>
        <taxon>Peptococcaceae</taxon>
        <taxon>Dehalobacterium</taxon>
    </lineage>
</organism>
<dbReference type="EMBL" id="JANPWE010000006">
    <property type="protein sequence ID" value="MCR6546267.1"/>
    <property type="molecule type" value="Genomic_DNA"/>
</dbReference>
<accession>A0ABT1Y5X4</accession>
<keyword evidence="3" id="KW-1185">Reference proteome</keyword>
<evidence type="ECO:0000256" key="1">
    <source>
        <dbReference type="SAM" id="Phobius"/>
    </source>
</evidence>
<keyword evidence="1" id="KW-0472">Membrane</keyword>
<name>A0ABT1Y5X4_9FIRM</name>
<evidence type="ECO:0000313" key="2">
    <source>
        <dbReference type="EMBL" id="MCR6546267.1"/>
    </source>
</evidence>